<evidence type="ECO:0000259" key="13">
    <source>
        <dbReference type="Pfam" id="PF01435"/>
    </source>
</evidence>
<feature type="transmembrane region" description="Helical" evidence="12">
    <location>
        <begin position="183"/>
        <end position="203"/>
    </location>
</feature>
<dbReference type="Gene3D" id="3.30.2010.10">
    <property type="entry name" value="Metalloproteases ('zincins'), catalytic domain"/>
    <property type="match status" value="1"/>
</dbReference>
<evidence type="ECO:0000313" key="15">
    <source>
        <dbReference type="Proteomes" id="UP000317550"/>
    </source>
</evidence>
<protein>
    <submittedName>
        <fullName evidence="14">M48 family metalloprotease</fullName>
    </submittedName>
</protein>
<name>A0A516SLF7_9NEIS</name>
<dbReference type="PANTHER" id="PTHR43221:SF1">
    <property type="entry name" value="PROTEASE HTPX"/>
    <property type="match status" value="1"/>
</dbReference>
<feature type="domain" description="Peptidase M48" evidence="13">
    <location>
        <begin position="263"/>
        <end position="450"/>
    </location>
</feature>
<sequence>MTLHPALRKGLLKTFLYSLLSLFLVPVITLLFVKQSQLGIDADFRQHVLPAIAQLAGVPAQVKAEQTALFNDNPPSSTCGNEDPKVKAYRERVCAPYSIAWQLHIAHAVSFWSIVAGVILLLLMLGLSYSAFSDRRTQYRSFVTGWHLLRVASALEVLVQGAMLVWLSFWVTVYFWDIYSIKLVTIAGIAVGLAAIHTVRCIFLRSRNDWTLEGEAITEATAPALWARVRHLAGRLQTAAPTHIVAGIDSNFFVTEAPLNLAGTVLHGRTLFISIPLLRLLDQHEADAVLSHELAHLQGGDAASSALLGPKLAQYDLYCRSMAGGGLTIMVYHLMAMYRVIFEIALMRDSREREFLADRLAAKLTSGKAIVQSLIKVAAYSHYRSQIEHKLFEQNQQHGVSLGIANYVASGLEPYAASPQFIEEMKSASVPHPFDSHPLLEERMRNVQHEVAEQEYSAIVTLAPTTSWANAIRNAHDIEQRLWAVYEQRFAANHEMHLAYRYGPANEAELAIVLKYFPPIAFNLKKGRQIVISYSGVTPPGQKEISWDSVSKTDYADAVLGSDALTVKHPEKGFFGAKQTKIKLPGLGKQKAHFKAAFAHYWTRHQAMRQEQRQEALLTKP</sequence>
<organism evidence="14 15">
    <name type="scientific">Chitinimonas arctica</name>
    <dbReference type="NCBI Taxonomy" id="2594795"/>
    <lineage>
        <taxon>Bacteria</taxon>
        <taxon>Pseudomonadati</taxon>
        <taxon>Pseudomonadota</taxon>
        <taxon>Betaproteobacteria</taxon>
        <taxon>Neisseriales</taxon>
        <taxon>Chitinibacteraceae</taxon>
        <taxon>Chitinimonas</taxon>
    </lineage>
</organism>
<keyword evidence="6" id="KW-0479">Metal-binding</keyword>
<evidence type="ECO:0000313" key="14">
    <source>
        <dbReference type="EMBL" id="QDQ28984.1"/>
    </source>
</evidence>
<dbReference type="GO" id="GO:0046872">
    <property type="term" value="F:metal ion binding"/>
    <property type="evidence" value="ECO:0007669"/>
    <property type="project" value="UniProtKB-KW"/>
</dbReference>
<evidence type="ECO:0000256" key="7">
    <source>
        <dbReference type="ARBA" id="ARBA00022801"/>
    </source>
</evidence>
<keyword evidence="10 14" id="KW-0482">Metalloprotease</keyword>
<comment type="cofactor">
    <cofactor evidence="1">
        <name>Zn(2+)</name>
        <dbReference type="ChEBI" id="CHEBI:29105"/>
    </cofactor>
</comment>
<reference evidence="15" key="1">
    <citation type="submission" date="2019-07" db="EMBL/GenBank/DDBJ databases">
        <title>Chitinimonas sp. nov., isolated from Ny-Alesund, arctica soil.</title>
        <authorList>
            <person name="Xu Q."/>
            <person name="Peng F."/>
        </authorList>
    </citation>
    <scope>NUCLEOTIDE SEQUENCE [LARGE SCALE GENOMIC DNA]</scope>
    <source>
        <strain evidence="15">R3-44</strain>
    </source>
</reference>
<keyword evidence="11 12" id="KW-0472">Membrane</keyword>
<feature type="transmembrane region" description="Helical" evidence="12">
    <location>
        <begin position="105"/>
        <end position="127"/>
    </location>
</feature>
<evidence type="ECO:0000256" key="1">
    <source>
        <dbReference type="ARBA" id="ARBA00001947"/>
    </source>
</evidence>
<dbReference type="AlphaFoldDB" id="A0A516SLF7"/>
<dbReference type="CDD" id="cd07328">
    <property type="entry name" value="M48_Ste24p_like"/>
    <property type="match status" value="1"/>
</dbReference>
<dbReference type="Proteomes" id="UP000317550">
    <property type="component" value="Chromosome"/>
</dbReference>
<keyword evidence="9 12" id="KW-1133">Transmembrane helix</keyword>
<dbReference type="Pfam" id="PF01435">
    <property type="entry name" value="Peptidase_M48"/>
    <property type="match status" value="1"/>
</dbReference>
<feature type="transmembrane region" description="Helical" evidence="12">
    <location>
        <begin position="148"/>
        <end position="171"/>
    </location>
</feature>
<evidence type="ECO:0000256" key="2">
    <source>
        <dbReference type="ARBA" id="ARBA00004651"/>
    </source>
</evidence>
<gene>
    <name evidence="14" type="ORF">FNU76_23015</name>
</gene>
<accession>A0A516SLF7</accession>
<dbReference type="PANTHER" id="PTHR43221">
    <property type="entry name" value="PROTEASE HTPX"/>
    <property type="match status" value="1"/>
</dbReference>
<proteinExistence type="predicted"/>
<evidence type="ECO:0000256" key="4">
    <source>
        <dbReference type="ARBA" id="ARBA00022670"/>
    </source>
</evidence>
<keyword evidence="7" id="KW-0378">Hydrolase</keyword>
<dbReference type="EMBL" id="CP041730">
    <property type="protein sequence ID" value="QDQ28984.1"/>
    <property type="molecule type" value="Genomic_DNA"/>
</dbReference>
<keyword evidence="8" id="KW-0862">Zinc</keyword>
<evidence type="ECO:0000256" key="12">
    <source>
        <dbReference type="SAM" id="Phobius"/>
    </source>
</evidence>
<evidence type="ECO:0000256" key="8">
    <source>
        <dbReference type="ARBA" id="ARBA00022833"/>
    </source>
</evidence>
<comment type="subcellular location">
    <subcellularLocation>
        <location evidence="2">Cell membrane</location>
        <topology evidence="2">Multi-pass membrane protein</topology>
    </subcellularLocation>
</comment>
<evidence type="ECO:0000256" key="5">
    <source>
        <dbReference type="ARBA" id="ARBA00022692"/>
    </source>
</evidence>
<evidence type="ECO:0000256" key="6">
    <source>
        <dbReference type="ARBA" id="ARBA00022723"/>
    </source>
</evidence>
<dbReference type="InterPro" id="IPR001915">
    <property type="entry name" value="Peptidase_M48"/>
</dbReference>
<evidence type="ECO:0000256" key="3">
    <source>
        <dbReference type="ARBA" id="ARBA00022475"/>
    </source>
</evidence>
<evidence type="ECO:0000256" key="9">
    <source>
        <dbReference type="ARBA" id="ARBA00022989"/>
    </source>
</evidence>
<keyword evidence="5 12" id="KW-0812">Transmembrane</keyword>
<evidence type="ECO:0000256" key="10">
    <source>
        <dbReference type="ARBA" id="ARBA00023049"/>
    </source>
</evidence>
<feature type="transmembrane region" description="Helical" evidence="12">
    <location>
        <begin position="12"/>
        <end position="33"/>
    </location>
</feature>
<dbReference type="OrthoDB" id="155290at2"/>
<dbReference type="GO" id="GO:0006508">
    <property type="term" value="P:proteolysis"/>
    <property type="evidence" value="ECO:0007669"/>
    <property type="project" value="UniProtKB-KW"/>
</dbReference>
<keyword evidence="15" id="KW-1185">Reference proteome</keyword>
<keyword evidence="4 14" id="KW-0645">Protease</keyword>
<dbReference type="InterPro" id="IPR050083">
    <property type="entry name" value="HtpX_protease"/>
</dbReference>
<dbReference type="GO" id="GO:0005886">
    <property type="term" value="C:plasma membrane"/>
    <property type="evidence" value="ECO:0007669"/>
    <property type="project" value="UniProtKB-SubCell"/>
</dbReference>
<dbReference type="KEGG" id="cari:FNU76_23015"/>
<keyword evidence="3" id="KW-1003">Cell membrane</keyword>
<dbReference type="GO" id="GO:0004222">
    <property type="term" value="F:metalloendopeptidase activity"/>
    <property type="evidence" value="ECO:0007669"/>
    <property type="project" value="InterPro"/>
</dbReference>
<evidence type="ECO:0000256" key="11">
    <source>
        <dbReference type="ARBA" id="ARBA00023136"/>
    </source>
</evidence>